<name>A0ABV7LKW4_9GAMM</name>
<proteinExistence type="predicted"/>
<comment type="caution">
    <text evidence="1">The sequence shown here is derived from an EMBL/GenBank/DDBJ whole genome shotgun (WGS) entry which is preliminary data.</text>
</comment>
<dbReference type="EMBL" id="JBHRUG010000013">
    <property type="protein sequence ID" value="MFC3283177.1"/>
    <property type="molecule type" value="Genomic_DNA"/>
</dbReference>
<reference evidence="2" key="1">
    <citation type="journal article" date="2019" name="Int. J. Syst. Evol. Microbiol.">
        <title>The Global Catalogue of Microorganisms (GCM) 10K type strain sequencing project: providing services to taxonomists for standard genome sequencing and annotation.</title>
        <authorList>
            <consortium name="The Broad Institute Genomics Platform"/>
            <consortium name="The Broad Institute Genome Sequencing Center for Infectious Disease"/>
            <person name="Wu L."/>
            <person name="Ma J."/>
        </authorList>
    </citation>
    <scope>NUCLEOTIDE SEQUENCE [LARGE SCALE GENOMIC DNA]</scope>
    <source>
        <strain evidence="2">CECT 7698</strain>
    </source>
</reference>
<accession>A0ABV7LKW4</accession>
<evidence type="ECO:0000313" key="1">
    <source>
        <dbReference type="EMBL" id="MFC3283177.1"/>
    </source>
</evidence>
<dbReference type="InterPro" id="IPR049457">
    <property type="entry name" value="Emfourin"/>
</dbReference>
<protein>
    <submittedName>
        <fullName evidence="1">Protealysin inhibitor emfourin</fullName>
    </submittedName>
</protein>
<dbReference type="RefSeq" id="WP_386772240.1">
    <property type="nucleotide sequence ID" value="NZ_JBHRUG010000013.1"/>
</dbReference>
<dbReference type="Proteomes" id="UP001595579">
    <property type="component" value="Unassembled WGS sequence"/>
</dbReference>
<evidence type="ECO:0000313" key="2">
    <source>
        <dbReference type="Proteomes" id="UP001595579"/>
    </source>
</evidence>
<keyword evidence="2" id="KW-1185">Reference proteome</keyword>
<organism evidence="1 2">
    <name type="scientific">Litchfieldella rifensis</name>
    <dbReference type="NCBI Taxonomy" id="762643"/>
    <lineage>
        <taxon>Bacteria</taxon>
        <taxon>Pseudomonadati</taxon>
        <taxon>Pseudomonadota</taxon>
        <taxon>Gammaproteobacteria</taxon>
        <taxon>Oceanospirillales</taxon>
        <taxon>Halomonadaceae</taxon>
        <taxon>Litchfieldella</taxon>
    </lineage>
</organism>
<dbReference type="Pfam" id="PF20242">
    <property type="entry name" value="Emfourin"/>
    <property type="match status" value="1"/>
</dbReference>
<sequence>MTLEPPVLTASSVVIITREGGLAHFPGLGRPRRIACADCSEVQRQALQRLLVDMAHRCGGDRRSGGADRRVFRICLDEGRQARQWTLEIAEEQAPDALIALWKRGEVGTSS</sequence>
<gene>
    <name evidence="1" type="ORF">ACFOEV_06070</name>
</gene>